<comment type="subcellular location">
    <subcellularLocation>
        <location evidence="1">Secreted</location>
    </subcellularLocation>
</comment>
<dbReference type="Proteomes" id="UP000521199">
    <property type="component" value="Unassembled WGS sequence"/>
</dbReference>
<evidence type="ECO:0000256" key="2">
    <source>
        <dbReference type="ARBA" id="ARBA00022525"/>
    </source>
</evidence>
<dbReference type="InterPro" id="IPR051417">
    <property type="entry name" value="SDr/BOS_complex"/>
</dbReference>
<dbReference type="EMBL" id="JACHHP010000005">
    <property type="protein sequence ID" value="MBB5209268.1"/>
    <property type="molecule type" value="Genomic_DNA"/>
</dbReference>
<dbReference type="PANTHER" id="PTHR23303:SF15">
    <property type="entry name" value="COLOSSIN-A"/>
    <property type="match status" value="1"/>
</dbReference>
<feature type="domain" description="SD-repeat containing protein B" evidence="4">
    <location>
        <begin position="226"/>
        <end position="339"/>
    </location>
</feature>
<sequence length="350" mass="36690">MAGVTVQLWNGAKTALLDVAITNASGGYTLIAPGPGEHRVRVLLPSDPGAGFAPKDQGGSDLTDSDINPSGTHLGFTDIYTFASNVTSINTIDAGIFIPEPITVGNSVWQDLDADGAQDFGEPGLANVSVQLWNSTKTSLLDTAITNSNGRYTLTAPGPGNYCVRVLQPLFDTVRFSPKDEGADDTRDSDINPTGTDFGFTDIYAFGTSVVSITSIDAGLVPFQPIGDRVWDDVDGDGVQDGEPGIGGVQVQLWNAERNDLIDATFTDAAGNYTLLAPGPDSYRVRVLLPGPRYSFSPRDQAGDAIDSDIHASGTYFGFTDPLAVGVPGAFDTTVDAGIAGNRVFANGFE</sequence>
<dbReference type="Gene3D" id="2.60.40.10">
    <property type="entry name" value="Immunoglobulins"/>
    <property type="match status" value="3"/>
</dbReference>
<name>A0A7W8DAQ1_9GAMM</name>
<keyword evidence="3" id="KW-0732">Signal</keyword>
<evidence type="ECO:0000259" key="4">
    <source>
        <dbReference type="Pfam" id="PF17210"/>
    </source>
</evidence>
<dbReference type="AlphaFoldDB" id="A0A7W8DAQ1"/>
<accession>A0A7W8DAQ1</accession>
<dbReference type="PANTHER" id="PTHR23303">
    <property type="entry name" value="CARBOXYPEPTIDASE REGULATORY REGION-CONTAINING"/>
    <property type="match status" value="1"/>
</dbReference>
<gene>
    <name evidence="5" type="ORF">HNQ52_002831</name>
</gene>
<keyword evidence="6" id="KW-1185">Reference proteome</keyword>
<protein>
    <recommendedName>
        <fullName evidence="4">SD-repeat containing protein B domain-containing protein</fullName>
    </recommendedName>
</protein>
<dbReference type="GO" id="GO:0005576">
    <property type="term" value="C:extracellular region"/>
    <property type="evidence" value="ECO:0007669"/>
    <property type="project" value="UniProtKB-SubCell"/>
</dbReference>
<evidence type="ECO:0000256" key="1">
    <source>
        <dbReference type="ARBA" id="ARBA00004613"/>
    </source>
</evidence>
<feature type="domain" description="SD-repeat containing protein B" evidence="4">
    <location>
        <begin position="2"/>
        <end position="96"/>
    </location>
</feature>
<evidence type="ECO:0000256" key="3">
    <source>
        <dbReference type="ARBA" id="ARBA00022729"/>
    </source>
</evidence>
<dbReference type="InterPro" id="IPR013783">
    <property type="entry name" value="Ig-like_fold"/>
</dbReference>
<proteinExistence type="predicted"/>
<reference evidence="5 6" key="1">
    <citation type="submission" date="2020-08" db="EMBL/GenBank/DDBJ databases">
        <title>Genomic Encyclopedia of Type Strains, Phase IV (KMG-IV): sequencing the most valuable type-strain genomes for metagenomic binning, comparative biology and taxonomic classification.</title>
        <authorList>
            <person name="Goeker M."/>
        </authorList>
    </citation>
    <scope>NUCLEOTIDE SEQUENCE [LARGE SCALE GENOMIC DNA]</scope>
    <source>
        <strain evidence="5 6">DSM 24163</strain>
    </source>
</reference>
<feature type="domain" description="SD-repeat containing protein B" evidence="4">
    <location>
        <begin position="103"/>
        <end position="197"/>
    </location>
</feature>
<evidence type="ECO:0000313" key="5">
    <source>
        <dbReference type="EMBL" id="MBB5209268.1"/>
    </source>
</evidence>
<organism evidence="5 6">
    <name type="scientific">Chiayiivirga flava</name>
    <dbReference type="NCBI Taxonomy" id="659595"/>
    <lineage>
        <taxon>Bacteria</taxon>
        <taxon>Pseudomonadati</taxon>
        <taxon>Pseudomonadota</taxon>
        <taxon>Gammaproteobacteria</taxon>
        <taxon>Lysobacterales</taxon>
        <taxon>Lysobacteraceae</taxon>
        <taxon>Chiayiivirga</taxon>
    </lineage>
</organism>
<evidence type="ECO:0000313" key="6">
    <source>
        <dbReference type="Proteomes" id="UP000521199"/>
    </source>
</evidence>
<dbReference type="InterPro" id="IPR033764">
    <property type="entry name" value="Sdr_B"/>
</dbReference>
<dbReference type="SUPFAM" id="SSF117074">
    <property type="entry name" value="Hypothetical protein PA1324"/>
    <property type="match status" value="2"/>
</dbReference>
<comment type="caution">
    <text evidence="5">The sequence shown here is derived from an EMBL/GenBank/DDBJ whole genome shotgun (WGS) entry which is preliminary data.</text>
</comment>
<keyword evidence="2" id="KW-0964">Secreted</keyword>
<dbReference type="Pfam" id="PF17210">
    <property type="entry name" value="SdrD_B"/>
    <property type="match status" value="3"/>
</dbReference>